<evidence type="ECO:0000256" key="3">
    <source>
        <dbReference type="ARBA" id="ARBA00022801"/>
    </source>
</evidence>
<dbReference type="EMBL" id="LR899011">
    <property type="protein sequence ID" value="CAD7084578.1"/>
    <property type="molecule type" value="Genomic_DNA"/>
</dbReference>
<dbReference type="InParanoid" id="A0A7R8UR76"/>
<keyword evidence="3" id="KW-0378">Hydrolase</keyword>
<name>A0A7R8UR76_HERIL</name>
<feature type="domain" description="Peptidase S1" evidence="6">
    <location>
        <begin position="1"/>
        <end position="219"/>
    </location>
</feature>
<dbReference type="AlphaFoldDB" id="A0A7R8UR76"/>
<dbReference type="GO" id="GO:0006508">
    <property type="term" value="P:proteolysis"/>
    <property type="evidence" value="ECO:0007669"/>
    <property type="project" value="UniProtKB-KW"/>
</dbReference>
<dbReference type="PANTHER" id="PTHR24276">
    <property type="entry name" value="POLYSERASE-RELATED"/>
    <property type="match status" value="1"/>
</dbReference>
<organism evidence="7 8">
    <name type="scientific">Hermetia illucens</name>
    <name type="common">Black soldier fly</name>
    <dbReference type="NCBI Taxonomy" id="343691"/>
    <lineage>
        <taxon>Eukaryota</taxon>
        <taxon>Metazoa</taxon>
        <taxon>Ecdysozoa</taxon>
        <taxon>Arthropoda</taxon>
        <taxon>Hexapoda</taxon>
        <taxon>Insecta</taxon>
        <taxon>Pterygota</taxon>
        <taxon>Neoptera</taxon>
        <taxon>Endopterygota</taxon>
        <taxon>Diptera</taxon>
        <taxon>Brachycera</taxon>
        <taxon>Stratiomyomorpha</taxon>
        <taxon>Stratiomyidae</taxon>
        <taxon>Hermetiinae</taxon>
        <taxon>Hermetia</taxon>
    </lineage>
</organism>
<protein>
    <recommendedName>
        <fullName evidence="6">Peptidase S1 domain-containing protein</fullName>
    </recommendedName>
</protein>
<dbReference type="OrthoDB" id="6380398at2759"/>
<dbReference type="PROSITE" id="PS00134">
    <property type="entry name" value="TRYPSIN_HIS"/>
    <property type="match status" value="1"/>
</dbReference>
<evidence type="ECO:0000256" key="1">
    <source>
        <dbReference type="ARBA" id="ARBA00007664"/>
    </source>
</evidence>
<evidence type="ECO:0000256" key="2">
    <source>
        <dbReference type="ARBA" id="ARBA00022670"/>
    </source>
</evidence>
<accession>A0A7R8UR76</accession>
<dbReference type="InterPro" id="IPR043504">
    <property type="entry name" value="Peptidase_S1_PA_chymotrypsin"/>
</dbReference>
<dbReference type="Pfam" id="PF00089">
    <property type="entry name" value="Trypsin"/>
    <property type="match status" value="1"/>
</dbReference>
<dbReference type="PRINTS" id="PR00722">
    <property type="entry name" value="CHYMOTRYPSIN"/>
</dbReference>
<keyword evidence="8" id="KW-1185">Reference proteome</keyword>
<evidence type="ECO:0000256" key="4">
    <source>
        <dbReference type="ARBA" id="ARBA00022825"/>
    </source>
</evidence>
<evidence type="ECO:0000256" key="5">
    <source>
        <dbReference type="ARBA" id="ARBA00023157"/>
    </source>
</evidence>
<dbReference type="InterPro" id="IPR050430">
    <property type="entry name" value="Peptidase_S1"/>
</dbReference>
<dbReference type="InterPro" id="IPR001254">
    <property type="entry name" value="Trypsin_dom"/>
</dbReference>
<dbReference type="Proteomes" id="UP000594454">
    <property type="component" value="Chromosome 3"/>
</dbReference>
<dbReference type="InterPro" id="IPR009003">
    <property type="entry name" value="Peptidase_S1_PA"/>
</dbReference>
<comment type="similarity">
    <text evidence="1">Belongs to the peptidase S1 family.</text>
</comment>
<dbReference type="SUPFAM" id="SSF50494">
    <property type="entry name" value="Trypsin-like serine proteases"/>
    <property type="match status" value="1"/>
</dbReference>
<evidence type="ECO:0000259" key="6">
    <source>
        <dbReference type="PROSITE" id="PS50240"/>
    </source>
</evidence>
<keyword evidence="2" id="KW-0645">Protease</keyword>
<reference evidence="7 8" key="1">
    <citation type="submission" date="2020-11" db="EMBL/GenBank/DDBJ databases">
        <authorList>
            <person name="Wallbank WR R."/>
            <person name="Pardo Diaz C."/>
            <person name="Kozak K."/>
            <person name="Martin S."/>
            <person name="Jiggins C."/>
            <person name="Moest M."/>
            <person name="Warren A I."/>
            <person name="Generalovic N T."/>
            <person name="Byers J.R.P. K."/>
            <person name="Montejo-Kovacevich G."/>
            <person name="Yen C E."/>
        </authorList>
    </citation>
    <scope>NUCLEOTIDE SEQUENCE [LARGE SCALE GENOMIC DNA]</scope>
</reference>
<keyword evidence="4" id="KW-0720">Serine protease</keyword>
<dbReference type="PANTHER" id="PTHR24276:SF96">
    <property type="entry name" value="PEPTIDASE S1 DOMAIN-CONTAINING PROTEIN"/>
    <property type="match status" value="1"/>
</dbReference>
<dbReference type="Gene3D" id="2.40.10.10">
    <property type="entry name" value="Trypsin-like serine proteases"/>
    <property type="match status" value="1"/>
</dbReference>
<dbReference type="InterPro" id="IPR018114">
    <property type="entry name" value="TRYPSIN_HIS"/>
</dbReference>
<keyword evidence="5" id="KW-1015">Disulfide bond</keyword>
<evidence type="ECO:0000313" key="7">
    <source>
        <dbReference type="EMBL" id="CAD7084578.1"/>
    </source>
</evidence>
<dbReference type="GO" id="GO:0004252">
    <property type="term" value="F:serine-type endopeptidase activity"/>
    <property type="evidence" value="ECO:0007669"/>
    <property type="project" value="InterPro"/>
</dbReference>
<sequence>MATEGQFPYTVLILYWNFDNRCTGTLLTTHHIITAAHCPFIPGGPLVQFVMAGDIHKSEYQSNKQQIRIFKRYALHPNYPSARGWMKIQYDIGIILLDIPFILTDHLKPIKFAKEPIPVGTLCVLPGWGFTRYLKVCEQNDILRYHPERIYPKKVCNIKEYTLMCGGKNFGCPGDCGGSVICNNTAQGIYTFAVQINGSLRSLYTDIAPHYSWIRSVIKKKFMKYYIAGKQYSTAVKIFPIFYHFSFYNAFKKMLI</sequence>
<proteinExistence type="inferred from homology"/>
<dbReference type="SMART" id="SM00020">
    <property type="entry name" value="Tryp_SPc"/>
    <property type="match status" value="1"/>
</dbReference>
<gene>
    <name evidence="7" type="ORF">HERILL_LOCUS7465</name>
</gene>
<dbReference type="PROSITE" id="PS50240">
    <property type="entry name" value="TRYPSIN_DOM"/>
    <property type="match status" value="1"/>
</dbReference>
<dbReference type="InterPro" id="IPR001314">
    <property type="entry name" value="Peptidase_S1A"/>
</dbReference>
<evidence type="ECO:0000313" key="8">
    <source>
        <dbReference type="Proteomes" id="UP000594454"/>
    </source>
</evidence>